<proteinExistence type="predicted"/>
<organism evidence="2 3">
    <name type="scientific">Agathobaculum butyriciproducens</name>
    <dbReference type="NCBI Taxonomy" id="1628085"/>
    <lineage>
        <taxon>Bacteria</taxon>
        <taxon>Bacillati</taxon>
        <taxon>Bacillota</taxon>
        <taxon>Clostridia</taxon>
        <taxon>Eubacteriales</taxon>
        <taxon>Butyricicoccaceae</taxon>
        <taxon>Agathobaculum</taxon>
    </lineage>
</organism>
<keyword evidence="3" id="KW-1185">Reference proteome</keyword>
<protein>
    <submittedName>
        <fullName evidence="2">Uncharacterized protein</fullName>
    </submittedName>
</protein>
<gene>
    <name evidence="2" type="ORF">LKD22_04940</name>
</gene>
<accession>A0AAW4W0U4</accession>
<evidence type="ECO:0000256" key="1">
    <source>
        <dbReference type="SAM" id="SignalP"/>
    </source>
</evidence>
<sequence>MKKRFMKSAIAIILVMIAVFTCSNAAMQPRWKYVSSISGDISISTLGIATVYGTGSAASPQVTKTVCKLHLQQLKNQKWTTIKTWTATSNTHYAAVDTKHWAVDRGYSYRIYVELNAYHGSTLLETGSSASEFRYYG</sequence>
<dbReference type="Proteomes" id="UP001298753">
    <property type="component" value="Unassembled WGS sequence"/>
</dbReference>
<comment type="caution">
    <text evidence="2">The sequence shown here is derived from an EMBL/GenBank/DDBJ whole genome shotgun (WGS) entry which is preliminary data.</text>
</comment>
<dbReference type="AlphaFoldDB" id="A0AAW4W0U4"/>
<keyword evidence="1" id="KW-0732">Signal</keyword>
<reference evidence="2 3" key="1">
    <citation type="submission" date="2021-10" db="EMBL/GenBank/DDBJ databases">
        <title>Anaerobic single-cell dispensing facilitates the cultivation of human gut bacteria.</title>
        <authorList>
            <person name="Afrizal A."/>
        </authorList>
    </citation>
    <scope>NUCLEOTIDE SEQUENCE [LARGE SCALE GENOMIC DNA]</scope>
    <source>
        <strain evidence="2 3">CLA-AA-H270</strain>
    </source>
</reference>
<feature type="signal peptide" evidence="1">
    <location>
        <begin position="1"/>
        <end position="25"/>
    </location>
</feature>
<name>A0AAW4W0U4_9FIRM</name>
<dbReference type="GeneID" id="98661240"/>
<evidence type="ECO:0000313" key="3">
    <source>
        <dbReference type="Proteomes" id="UP001298753"/>
    </source>
</evidence>
<dbReference type="RefSeq" id="WP_133241582.1">
    <property type="nucleotide sequence ID" value="NZ_JAJEPX010000010.1"/>
</dbReference>
<feature type="chain" id="PRO_5043543095" evidence="1">
    <location>
        <begin position="26"/>
        <end position="137"/>
    </location>
</feature>
<evidence type="ECO:0000313" key="2">
    <source>
        <dbReference type="EMBL" id="MCC2176477.1"/>
    </source>
</evidence>
<dbReference type="EMBL" id="JAJEPX010000010">
    <property type="protein sequence ID" value="MCC2176477.1"/>
    <property type="molecule type" value="Genomic_DNA"/>
</dbReference>